<sequence>MQKVCIGQEVSWEEFNRLFRQIVVEGDVPTLTTVDCHREFPVVPGEPRRYVNEIYTIGPGVHLATRAIKNIPEPLLAANIVTAPDEVQAYHMRIGHNPRTAGSFVIRSTDRDLVREIHEAVLQYYLSVQKLVFFTNQWLAASSPYRGILECRMFDDVRPRQPYDYLT</sequence>
<dbReference type="STRING" id="1802115.A2756_04750"/>
<protein>
    <submittedName>
        <fullName evidence="1">Uncharacterized protein</fullName>
    </submittedName>
</protein>
<comment type="caution">
    <text evidence="1">The sequence shown here is derived from an EMBL/GenBank/DDBJ whole genome shotgun (WGS) entry which is preliminary data.</text>
</comment>
<name>A0A1G2G188_9BACT</name>
<dbReference type="AlphaFoldDB" id="A0A1G2G188"/>
<dbReference type="Proteomes" id="UP000177785">
    <property type="component" value="Unassembled WGS sequence"/>
</dbReference>
<proteinExistence type="predicted"/>
<evidence type="ECO:0000313" key="2">
    <source>
        <dbReference type="Proteomes" id="UP000177785"/>
    </source>
</evidence>
<accession>A0A1G2G188</accession>
<gene>
    <name evidence="1" type="ORF">A2756_04750</name>
</gene>
<reference evidence="1 2" key="1">
    <citation type="journal article" date="2016" name="Nat. Commun.">
        <title>Thousands of microbial genomes shed light on interconnected biogeochemical processes in an aquifer system.</title>
        <authorList>
            <person name="Anantharaman K."/>
            <person name="Brown C.T."/>
            <person name="Hug L.A."/>
            <person name="Sharon I."/>
            <person name="Castelle C.J."/>
            <person name="Probst A.J."/>
            <person name="Thomas B.C."/>
            <person name="Singh A."/>
            <person name="Wilkins M.J."/>
            <person name="Karaoz U."/>
            <person name="Brodie E.L."/>
            <person name="Williams K.H."/>
            <person name="Hubbard S.S."/>
            <person name="Banfield J.F."/>
        </authorList>
    </citation>
    <scope>NUCLEOTIDE SEQUENCE [LARGE SCALE GENOMIC DNA]</scope>
</reference>
<dbReference type="EMBL" id="MHNL01000032">
    <property type="protein sequence ID" value="OGZ43591.1"/>
    <property type="molecule type" value="Genomic_DNA"/>
</dbReference>
<evidence type="ECO:0000313" key="1">
    <source>
        <dbReference type="EMBL" id="OGZ43591.1"/>
    </source>
</evidence>
<organism evidence="1 2">
    <name type="scientific">Candidatus Ryanbacteria bacterium RIFCSPHIGHO2_01_FULL_48_27</name>
    <dbReference type="NCBI Taxonomy" id="1802115"/>
    <lineage>
        <taxon>Bacteria</taxon>
        <taxon>Candidatus Ryaniibacteriota</taxon>
    </lineage>
</organism>